<dbReference type="Proteomes" id="UP001165667">
    <property type="component" value="Unassembled WGS sequence"/>
</dbReference>
<evidence type="ECO:0000313" key="4">
    <source>
        <dbReference type="Proteomes" id="UP001165667"/>
    </source>
</evidence>
<accession>A0AA42CNM2</accession>
<evidence type="ECO:0000256" key="2">
    <source>
        <dbReference type="SAM" id="Phobius"/>
    </source>
</evidence>
<keyword evidence="4" id="KW-1185">Reference proteome</keyword>
<sequence>MQGYFATKQLPGTGDAQTAAAWIDQMVELQSSFLAYIDVFFVLILVAVAIAGIALTLRGAKRGGVSQGVALAPAIKHRHPGPTAIARTGSKRAPPRSPERLDDRGP</sequence>
<feature type="transmembrane region" description="Helical" evidence="2">
    <location>
        <begin position="33"/>
        <end position="57"/>
    </location>
</feature>
<protein>
    <submittedName>
        <fullName evidence="3">Uncharacterized protein</fullName>
    </submittedName>
</protein>
<gene>
    <name evidence="3" type="ORF">M8523_34315</name>
</gene>
<feature type="compositionally biased region" description="Basic and acidic residues" evidence="1">
    <location>
        <begin position="97"/>
        <end position="106"/>
    </location>
</feature>
<keyword evidence="2" id="KW-0472">Membrane</keyword>
<organism evidence="3 4">
    <name type="scientific">Lichenifustis flavocetrariae</name>
    <dbReference type="NCBI Taxonomy" id="2949735"/>
    <lineage>
        <taxon>Bacteria</taxon>
        <taxon>Pseudomonadati</taxon>
        <taxon>Pseudomonadota</taxon>
        <taxon>Alphaproteobacteria</taxon>
        <taxon>Hyphomicrobiales</taxon>
        <taxon>Lichenihabitantaceae</taxon>
        <taxon>Lichenifustis</taxon>
    </lineage>
</organism>
<dbReference type="RefSeq" id="WP_282589323.1">
    <property type="nucleotide sequence ID" value="NZ_JAMOIM010000077.1"/>
</dbReference>
<reference evidence="3" key="1">
    <citation type="submission" date="2022-05" db="EMBL/GenBank/DDBJ databases">
        <authorList>
            <person name="Pankratov T."/>
        </authorList>
    </citation>
    <scope>NUCLEOTIDE SEQUENCE</scope>
    <source>
        <strain evidence="3">BP6-180914</strain>
    </source>
</reference>
<proteinExistence type="predicted"/>
<keyword evidence="2" id="KW-1133">Transmembrane helix</keyword>
<evidence type="ECO:0000256" key="1">
    <source>
        <dbReference type="SAM" id="MobiDB-lite"/>
    </source>
</evidence>
<name>A0AA42CNM2_9HYPH</name>
<feature type="region of interest" description="Disordered" evidence="1">
    <location>
        <begin position="76"/>
        <end position="106"/>
    </location>
</feature>
<evidence type="ECO:0000313" key="3">
    <source>
        <dbReference type="EMBL" id="MCW6512946.1"/>
    </source>
</evidence>
<dbReference type="AlphaFoldDB" id="A0AA42CNM2"/>
<dbReference type="EMBL" id="JAMOIM010000077">
    <property type="protein sequence ID" value="MCW6512946.1"/>
    <property type="molecule type" value="Genomic_DNA"/>
</dbReference>
<comment type="caution">
    <text evidence="3">The sequence shown here is derived from an EMBL/GenBank/DDBJ whole genome shotgun (WGS) entry which is preliminary data.</text>
</comment>
<keyword evidence="2" id="KW-0812">Transmembrane</keyword>